<feature type="compositionally biased region" description="Basic residues" evidence="1">
    <location>
        <begin position="540"/>
        <end position="554"/>
    </location>
</feature>
<evidence type="ECO:0000313" key="2">
    <source>
        <dbReference type="EMBL" id="KID92808.1"/>
    </source>
</evidence>
<evidence type="ECO:0008006" key="4">
    <source>
        <dbReference type="Google" id="ProtNLM"/>
    </source>
</evidence>
<feature type="compositionally biased region" description="Acidic residues" evidence="1">
    <location>
        <begin position="341"/>
        <end position="358"/>
    </location>
</feature>
<protein>
    <recommendedName>
        <fullName evidence="4">Nucleotide-binding, alpha-beta plait</fullName>
    </recommendedName>
</protein>
<feature type="compositionally biased region" description="Low complexity" evidence="1">
    <location>
        <begin position="370"/>
        <end position="383"/>
    </location>
</feature>
<evidence type="ECO:0000256" key="1">
    <source>
        <dbReference type="SAM" id="MobiDB-lite"/>
    </source>
</evidence>
<feature type="compositionally biased region" description="Polar residues" evidence="1">
    <location>
        <begin position="409"/>
        <end position="424"/>
    </location>
</feature>
<name>A0A0B4HBI4_METGA</name>
<feature type="region of interest" description="Disordered" evidence="1">
    <location>
        <begin position="89"/>
        <end position="554"/>
    </location>
</feature>
<gene>
    <name evidence="2" type="ORF">MGU_00397</name>
</gene>
<feature type="compositionally biased region" description="Acidic residues" evidence="1">
    <location>
        <begin position="308"/>
        <end position="322"/>
    </location>
</feature>
<feature type="compositionally biased region" description="Polar residues" evidence="1">
    <location>
        <begin position="507"/>
        <end position="516"/>
    </location>
</feature>
<dbReference type="EMBL" id="AZNH01000001">
    <property type="protein sequence ID" value="KID92808.1"/>
    <property type="molecule type" value="Genomic_DNA"/>
</dbReference>
<evidence type="ECO:0000313" key="3">
    <source>
        <dbReference type="Proteomes" id="UP000031192"/>
    </source>
</evidence>
<keyword evidence="3" id="KW-1185">Reference proteome</keyword>
<feature type="compositionally biased region" description="Basic and acidic residues" evidence="1">
    <location>
        <begin position="521"/>
        <end position="539"/>
    </location>
</feature>
<feature type="compositionally biased region" description="Basic and acidic residues" evidence="1">
    <location>
        <begin position="218"/>
        <end position="231"/>
    </location>
</feature>
<feature type="compositionally biased region" description="Acidic residues" evidence="1">
    <location>
        <begin position="432"/>
        <end position="441"/>
    </location>
</feature>
<feature type="region of interest" description="Disordered" evidence="1">
    <location>
        <begin position="1"/>
        <end position="20"/>
    </location>
</feature>
<dbReference type="HOGENOM" id="CLU_024590_0_0_1"/>
<dbReference type="Proteomes" id="UP000031192">
    <property type="component" value="Unassembled WGS sequence"/>
</dbReference>
<dbReference type="AlphaFoldDB" id="A0A0B4HBI4"/>
<dbReference type="OrthoDB" id="3595585at2759"/>
<comment type="caution">
    <text evidence="2">The sequence shown here is derived from an EMBL/GenBank/DDBJ whole genome shotgun (WGS) entry which is preliminary data.</text>
</comment>
<proteinExistence type="predicted"/>
<accession>A0A0B4HBI4</accession>
<feature type="compositionally biased region" description="Acidic residues" evidence="1">
    <location>
        <begin position="482"/>
        <end position="502"/>
    </location>
</feature>
<reference evidence="2 3" key="1">
    <citation type="journal article" date="2014" name="Proc. Natl. Acad. Sci. U.S.A.">
        <title>Trajectory and genomic determinants of fungal-pathogen speciation and host adaptation.</title>
        <authorList>
            <person name="Hu X."/>
            <person name="Xiao G."/>
            <person name="Zheng P."/>
            <person name="Shang Y."/>
            <person name="Su Y."/>
            <person name="Zhang X."/>
            <person name="Liu X."/>
            <person name="Zhan S."/>
            <person name="St Leger R.J."/>
            <person name="Wang C."/>
        </authorList>
    </citation>
    <scope>NUCLEOTIDE SEQUENCE [LARGE SCALE GENOMIC DNA]</scope>
    <source>
        <strain evidence="2 3">ARSEF 977</strain>
    </source>
</reference>
<sequence length="554" mass="61713">MAPELSPTKSDKVSKALAPDENGYTRLHITPLDQELVKIVIPASVLPSARNISFHTLETFPEKRYGFVDLPQMEAEKLKKKLNGATLKGSKMRIEKARPEERVEPTSDADTEIKNKKRKSKDESESSKRRKRDHKVVEGVVLEDRKVKRGWTESADTKRKSKKSKDKSTKDKDQEKRRRQKSKYTDQDECLLKTTLPPNAVGNLPAADAHKKKKKKGNIREVTVHEFEKTTKFPSFLKNTAPETNGKPATEFVEGRGWVDEDGNVVEVVKKKELPVTTPKRKVSSKKEAAVQEESDDDDDTSSSGTSSEEEEEGDSDSDESEAVNVTKVEAEEKDSGSSSEGDDTSSDDSSSEEEEDPASSPTNKADNTRPMSSSSSRSLKIKIPPPPTTPSASKVHPLEALYKRAKPSETTATQTPAQESQPFSFFGGGDADNDDIEDEPAAPSIPMTPYTRQDFEWRNVRSAAPTPDTAHPSRTSFPQADDVDMDDVAEEEEEEDQDGEEGAPAQGQSGSSDFQTWFWENRRDLNKSWMDRRKGAAKEKRHRENKARASKAI</sequence>
<organism evidence="2 3">
    <name type="scientific">Metarhizium guizhouense (strain ARSEF 977)</name>
    <dbReference type="NCBI Taxonomy" id="1276136"/>
    <lineage>
        <taxon>Eukaryota</taxon>
        <taxon>Fungi</taxon>
        <taxon>Dikarya</taxon>
        <taxon>Ascomycota</taxon>
        <taxon>Pezizomycotina</taxon>
        <taxon>Sordariomycetes</taxon>
        <taxon>Hypocreomycetidae</taxon>
        <taxon>Hypocreales</taxon>
        <taxon>Clavicipitaceae</taxon>
        <taxon>Metarhizium</taxon>
    </lineage>
</organism>
<feature type="compositionally biased region" description="Basic and acidic residues" evidence="1">
    <location>
        <begin position="92"/>
        <end position="105"/>
    </location>
</feature>
<feature type="compositionally biased region" description="Basic and acidic residues" evidence="1">
    <location>
        <begin position="166"/>
        <end position="176"/>
    </location>
</feature>
<feature type="compositionally biased region" description="Acidic residues" evidence="1">
    <location>
        <begin position="291"/>
        <end position="301"/>
    </location>
</feature>